<dbReference type="PROSITE" id="PS51898">
    <property type="entry name" value="TYR_RECOMBINASE"/>
    <property type="match status" value="1"/>
</dbReference>
<name>A0A9X7CQF7_BACCE</name>
<dbReference type="RefSeq" id="WP_098782499.1">
    <property type="nucleotide sequence ID" value="NZ_NULI01000042.1"/>
</dbReference>
<dbReference type="InterPro" id="IPR010998">
    <property type="entry name" value="Integrase_recombinase_N"/>
</dbReference>
<dbReference type="GO" id="GO:0015074">
    <property type="term" value="P:DNA integration"/>
    <property type="evidence" value="ECO:0007669"/>
    <property type="project" value="UniProtKB-KW"/>
</dbReference>
<dbReference type="Gene3D" id="1.10.150.130">
    <property type="match status" value="1"/>
</dbReference>
<dbReference type="InterPro" id="IPR050090">
    <property type="entry name" value="Tyrosine_recombinase_XerCD"/>
</dbReference>
<evidence type="ECO:0000256" key="1">
    <source>
        <dbReference type="ARBA" id="ARBA00008857"/>
    </source>
</evidence>
<dbReference type="PROSITE" id="PS51900">
    <property type="entry name" value="CB"/>
    <property type="match status" value="1"/>
</dbReference>
<evidence type="ECO:0000313" key="9">
    <source>
        <dbReference type="Proteomes" id="UP000224203"/>
    </source>
</evidence>
<dbReference type="InterPro" id="IPR013762">
    <property type="entry name" value="Integrase-like_cat_sf"/>
</dbReference>
<keyword evidence="3 5" id="KW-0238">DNA-binding</keyword>
<keyword evidence="4" id="KW-0233">DNA recombination</keyword>
<dbReference type="PANTHER" id="PTHR30349">
    <property type="entry name" value="PHAGE INTEGRASE-RELATED"/>
    <property type="match status" value="1"/>
</dbReference>
<dbReference type="GO" id="GO:0003677">
    <property type="term" value="F:DNA binding"/>
    <property type="evidence" value="ECO:0007669"/>
    <property type="project" value="UniProtKB-UniRule"/>
</dbReference>
<dbReference type="InterPro" id="IPR004107">
    <property type="entry name" value="Integrase_SAM-like_N"/>
</dbReference>
<dbReference type="AlphaFoldDB" id="A0A9X7CQF7"/>
<comment type="caution">
    <text evidence="8">The sequence shown here is derived from an EMBL/GenBank/DDBJ whole genome shotgun (WGS) entry which is preliminary data.</text>
</comment>
<keyword evidence="2" id="KW-0229">DNA integration</keyword>
<evidence type="ECO:0000256" key="5">
    <source>
        <dbReference type="PROSITE-ProRule" id="PRU01248"/>
    </source>
</evidence>
<dbReference type="Gene3D" id="1.10.443.10">
    <property type="entry name" value="Intergrase catalytic core"/>
    <property type="match status" value="1"/>
</dbReference>
<dbReference type="GO" id="GO:0006310">
    <property type="term" value="P:DNA recombination"/>
    <property type="evidence" value="ECO:0007669"/>
    <property type="project" value="UniProtKB-KW"/>
</dbReference>
<dbReference type="EMBL" id="NULI01000042">
    <property type="protein sequence ID" value="PGS80823.1"/>
    <property type="molecule type" value="Genomic_DNA"/>
</dbReference>
<dbReference type="SUPFAM" id="SSF56349">
    <property type="entry name" value="DNA breaking-rejoining enzymes"/>
    <property type="match status" value="1"/>
</dbReference>
<comment type="similarity">
    <text evidence="1">Belongs to the 'phage' integrase family.</text>
</comment>
<reference evidence="8 9" key="1">
    <citation type="submission" date="2017-09" db="EMBL/GenBank/DDBJ databases">
        <title>Large-scale bioinformatics analysis of Bacillus genomes uncovers conserved roles of natural products in bacterial physiology.</title>
        <authorList>
            <consortium name="Agbiome Team Llc"/>
            <person name="Bleich R.M."/>
            <person name="Grubbs K.J."/>
            <person name="Santa Maria K.C."/>
            <person name="Allen S.E."/>
            <person name="Farag S."/>
            <person name="Shank E.A."/>
            <person name="Bowers A."/>
        </authorList>
    </citation>
    <scope>NUCLEOTIDE SEQUENCE [LARGE SCALE GENOMIC DNA]</scope>
    <source>
        <strain evidence="8 9">AFS041711</strain>
    </source>
</reference>
<feature type="domain" description="Core-binding (CB)" evidence="7">
    <location>
        <begin position="59"/>
        <end position="141"/>
    </location>
</feature>
<evidence type="ECO:0000259" key="7">
    <source>
        <dbReference type="PROSITE" id="PS51900"/>
    </source>
</evidence>
<dbReference type="Pfam" id="PF14659">
    <property type="entry name" value="Phage_int_SAM_3"/>
    <property type="match status" value="1"/>
</dbReference>
<evidence type="ECO:0000256" key="3">
    <source>
        <dbReference type="ARBA" id="ARBA00023125"/>
    </source>
</evidence>
<feature type="domain" description="Tyr recombinase" evidence="6">
    <location>
        <begin position="165"/>
        <end position="376"/>
    </location>
</feature>
<dbReference type="InterPro" id="IPR002104">
    <property type="entry name" value="Integrase_catalytic"/>
</dbReference>
<organism evidence="8 9">
    <name type="scientific">Bacillus cereus</name>
    <dbReference type="NCBI Taxonomy" id="1396"/>
    <lineage>
        <taxon>Bacteria</taxon>
        <taxon>Bacillati</taxon>
        <taxon>Bacillota</taxon>
        <taxon>Bacilli</taxon>
        <taxon>Bacillales</taxon>
        <taxon>Bacillaceae</taxon>
        <taxon>Bacillus</taxon>
        <taxon>Bacillus cereus group</taxon>
    </lineage>
</organism>
<dbReference type="Pfam" id="PF14657">
    <property type="entry name" value="Arm-DNA-bind_4"/>
    <property type="match status" value="1"/>
</dbReference>
<dbReference type="InterPro" id="IPR044068">
    <property type="entry name" value="CB"/>
</dbReference>
<evidence type="ECO:0000256" key="2">
    <source>
        <dbReference type="ARBA" id="ARBA00022908"/>
    </source>
</evidence>
<evidence type="ECO:0000256" key="4">
    <source>
        <dbReference type="ARBA" id="ARBA00023172"/>
    </source>
</evidence>
<accession>A0A9X7CQF7</accession>
<evidence type="ECO:0000313" key="8">
    <source>
        <dbReference type="EMBL" id="PGS80823.1"/>
    </source>
</evidence>
<dbReference type="CDD" id="cd01189">
    <property type="entry name" value="INT_ICEBs1_C_like"/>
    <property type="match status" value="1"/>
</dbReference>
<sequence>MASFRKRNGTWEYRIRYKEGNKYKEKSKGGFKTKKEAQYVANKTEEKIFSGVNIQNEDMFFKNYIEDWLNIYKKPTVRKITYSVIERNVRLNLIPKFGEYKLKEINRNDYQKWINSLPERYSLGTIRRIHSIMNSAINDAVLDYRILPYNPLQKVKLPLVEDENDSLKYLSIEELKKLLKYLKENPHQKYKNSNQYYSLFYLMSTTGLRIGEALALEWSDINLDEKSVAINKTLVYPVNSAPYISKPKTKTSNRTVLLDDLTFEVIKKHRINQKEVCLRYMNYKSSDKNLMFHQQDGRYLRTNVTRDYFKQKCKEAGIPVLSPHALRHSHAVHLLESGANIKYVSERLGHASIKTTADTYLHITKKIAEDSISAYQNYISL</sequence>
<dbReference type="Proteomes" id="UP000224203">
    <property type="component" value="Unassembled WGS sequence"/>
</dbReference>
<dbReference type="InterPro" id="IPR011010">
    <property type="entry name" value="DNA_brk_join_enz"/>
</dbReference>
<dbReference type="Pfam" id="PF00589">
    <property type="entry name" value="Phage_integrase"/>
    <property type="match status" value="1"/>
</dbReference>
<dbReference type="PANTHER" id="PTHR30349:SF64">
    <property type="entry name" value="PROPHAGE INTEGRASE INTD-RELATED"/>
    <property type="match status" value="1"/>
</dbReference>
<protein>
    <submittedName>
        <fullName evidence="8">Recombinase XerC</fullName>
    </submittedName>
</protein>
<evidence type="ECO:0000259" key="6">
    <source>
        <dbReference type="PROSITE" id="PS51898"/>
    </source>
</evidence>
<proteinExistence type="inferred from homology"/>
<gene>
    <name evidence="8" type="ORF">COC69_08600</name>
</gene>
<dbReference type="InterPro" id="IPR028259">
    <property type="entry name" value="AP2-like_int_N"/>
</dbReference>